<name>A0A8S1QZD3_9CILI</name>
<comment type="caution">
    <text evidence="1">The sequence shown here is derived from an EMBL/GenBank/DDBJ whole genome shotgun (WGS) entry which is preliminary data.</text>
</comment>
<proteinExistence type="predicted"/>
<dbReference type="OrthoDB" id="289586at2759"/>
<protein>
    <submittedName>
        <fullName evidence="1">Uncharacterized protein</fullName>
    </submittedName>
</protein>
<dbReference type="AlphaFoldDB" id="A0A8S1QZD3"/>
<evidence type="ECO:0000313" key="2">
    <source>
        <dbReference type="Proteomes" id="UP000692954"/>
    </source>
</evidence>
<evidence type="ECO:0000313" key="1">
    <source>
        <dbReference type="EMBL" id="CAD8121126.1"/>
    </source>
</evidence>
<reference evidence="1" key="1">
    <citation type="submission" date="2021-01" db="EMBL/GenBank/DDBJ databases">
        <authorList>
            <consortium name="Genoscope - CEA"/>
            <person name="William W."/>
        </authorList>
    </citation>
    <scope>NUCLEOTIDE SEQUENCE</scope>
</reference>
<sequence length="165" mass="20303">MNQPQRSLSYLGMSKSHYIPEQNRTSSAFYKRDELSRLDQQLAKYEEFKRNYKRNEQKYSYFQQQPKDLNQSFVEERYQNSYNYRPNYNNKHLQTQQYDYDREVYQKETNKESPIKVELSYTAPNSTKRGVISDTAAYLREREKIMNSFMTEQEIERIKRIYFRK</sequence>
<accession>A0A8S1QZD3</accession>
<organism evidence="1 2">
    <name type="scientific">Paramecium sonneborni</name>
    <dbReference type="NCBI Taxonomy" id="65129"/>
    <lineage>
        <taxon>Eukaryota</taxon>
        <taxon>Sar</taxon>
        <taxon>Alveolata</taxon>
        <taxon>Ciliophora</taxon>
        <taxon>Intramacronucleata</taxon>
        <taxon>Oligohymenophorea</taxon>
        <taxon>Peniculida</taxon>
        <taxon>Parameciidae</taxon>
        <taxon>Paramecium</taxon>
    </lineage>
</organism>
<keyword evidence="2" id="KW-1185">Reference proteome</keyword>
<dbReference type="Proteomes" id="UP000692954">
    <property type="component" value="Unassembled WGS sequence"/>
</dbReference>
<dbReference type="EMBL" id="CAJJDN010000130">
    <property type="protein sequence ID" value="CAD8121126.1"/>
    <property type="molecule type" value="Genomic_DNA"/>
</dbReference>
<gene>
    <name evidence="1" type="ORF">PSON_ATCC_30995.1.T1300054</name>
</gene>